<dbReference type="InterPro" id="IPR007816">
    <property type="entry name" value="ResB-like_domain"/>
</dbReference>
<evidence type="ECO:0000256" key="5">
    <source>
        <dbReference type="ARBA" id="ARBA00023136"/>
    </source>
</evidence>
<feature type="transmembrane region" description="Helical" evidence="6">
    <location>
        <begin position="52"/>
        <end position="70"/>
    </location>
</feature>
<evidence type="ECO:0000256" key="4">
    <source>
        <dbReference type="ARBA" id="ARBA00022989"/>
    </source>
</evidence>
<feature type="transmembrane region" description="Helical" evidence="6">
    <location>
        <begin position="761"/>
        <end position="779"/>
    </location>
</feature>
<comment type="subcellular location">
    <subcellularLocation>
        <location evidence="1">Membrane</location>
        <topology evidence="1">Multi-pass membrane protein</topology>
    </subcellularLocation>
</comment>
<feature type="transmembrane region" description="Helical" evidence="6">
    <location>
        <begin position="487"/>
        <end position="503"/>
    </location>
</feature>
<keyword evidence="10" id="KW-1185">Reference proteome</keyword>
<evidence type="ECO:0000313" key="9">
    <source>
        <dbReference type="EMBL" id="MFD0962672.1"/>
    </source>
</evidence>
<sequence length="1089" mass="124290">MLKKLTNFLFSTRLMAVLFLVFAVAMAVGTFLDQGAETSPTAYSRTLVYNTWWFELIMILFVVNFLGNIFRYKLIQQKKWSVLLMHISFIFILIGAGITRYIGEEGVMPIKEGEVSNSILSDKVYFKGFVDGDYKIDGQAQRLVLKDKELMLSEKLKNSFSISSKYNQQDFSIDYVDFIENAENTLVEDPLGARYYKIVEAGGGSRHDHYVKEGSIENIHNVLFTFNKPTKGAINITDDGKSYATIETPFEGTVMRMADQSKSAVRADSIQPLKLLSLYEIGELQFVIPESSIKGNYKIVKSKKPNLPDALTVKVTSKGESKEVTLMGSKGIANDPTPVKVGGLDFYLSYGSKEIPLPFSIKLNDLIAERYPGTNPSMTKVGFKSYESKVTIEDDKPFDARIYMNNVLDHKGYRFFQASINFSTVEKEQNNDPDITVLSVNNDWWGTWISYLGYFLLFASMIIILFDRNTRFGDLKKRLKTIKEKKANLTILLLFISLAGFAQNETHEHHKKPKAEVDSIIKARAFPKEEAEKFGSLLIQDFGGRIKPVNTYATELLRKVSKYDTYEDLDANQVLLSMIQNPKLWYDVPLIKLKRGNDSIRKVLELPLGTKYAALADFYTPTGEPKIKTEWVKQANSINNKTQFQKDIVRAFEDQGLLSQAISGSLLRIYPVPGDDNHKWVSPLEISHIDYGPDSNVIKNLFPVGYYDFMIRKDYQNATKILEGLKKVQQGYSAEVMPSEDKVKAEILYNKYDVFQRLFSWYMYAGVLMLFLIILQLFYPTKKWISYFIGSFKAIIIILFILHLFGLIIRWYISGHAPWSDAYESMIYIAFATMLFGLMLSYNGVIIRNEFTILFSLFSKSQHLAYDGKKSSSLTIASTAFITSMFLMIAHWQYIDPAIANLQPVLDSYWLMIHVSIIVGSYGPFALGFILGLVALLLMILTTEENKKRMDLNIQELMIIIEQSLTIGLVMLTIGNFLGGMWANESWGRYWGWDPKETWALISIMVYAFVLHMRLVPGLRSKWLFCFASVLAFASILMTYFGVNFYLVGLHSYASGDKPFTPTFVFIIFTCIILFSGIAYRGYLKYYKK</sequence>
<feature type="domain" description="Cytochrome c assembly protein" evidence="7">
    <location>
        <begin position="819"/>
        <end position="1051"/>
    </location>
</feature>
<comment type="caution">
    <text evidence="9">The sequence shown here is derived from an EMBL/GenBank/DDBJ whole genome shotgun (WGS) entry which is preliminary data.</text>
</comment>
<feature type="transmembrane region" description="Helical" evidence="6">
    <location>
        <begin position="825"/>
        <end position="847"/>
    </location>
</feature>
<feature type="transmembrane region" description="Helical" evidence="6">
    <location>
        <begin position="444"/>
        <end position="466"/>
    </location>
</feature>
<keyword evidence="4 6" id="KW-1133">Transmembrane helix</keyword>
<evidence type="ECO:0000259" key="7">
    <source>
        <dbReference type="Pfam" id="PF01578"/>
    </source>
</evidence>
<proteinExistence type="predicted"/>
<feature type="transmembrane region" description="Helical" evidence="6">
    <location>
        <begin position="998"/>
        <end position="1016"/>
    </location>
</feature>
<feature type="transmembrane region" description="Helical" evidence="6">
    <location>
        <begin position="1063"/>
        <end position="1083"/>
    </location>
</feature>
<evidence type="ECO:0000256" key="3">
    <source>
        <dbReference type="ARBA" id="ARBA00022748"/>
    </source>
</evidence>
<feature type="transmembrane region" description="Helical" evidence="6">
    <location>
        <begin position="874"/>
        <end position="895"/>
    </location>
</feature>
<feature type="transmembrane region" description="Helical" evidence="6">
    <location>
        <begin position="791"/>
        <end position="813"/>
    </location>
</feature>
<name>A0ABW3HYN7_9FLAO</name>
<dbReference type="Proteomes" id="UP001596997">
    <property type="component" value="Unassembled WGS sequence"/>
</dbReference>
<dbReference type="EMBL" id="JBHTJM010000002">
    <property type="protein sequence ID" value="MFD0962672.1"/>
    <property type="molecule type" value="Genomic_DNA"/>
</dbReference>
<dbReference type="Pfam" id="PF05140">
    <property type="entry name" value="ResB"/>
    <property type="match status" value="1"/>
</dbReference>
<evidence type="ECO:0000256" key="6">
    <source>
        <dbReference type="SAM" id="Phobius"/>
    </source>
</evidence>
<feature type="transmembrane region" description="Helical" evidence="6">
    <location>
        <begin position="1023"/>
        <end position="1043"/>
    </location>
</feature>
<dbReference type="Pfam" id="PF01578">
    <property type="entry name" value="Cytochrom_C_asm"/>
    <property type="match status" value="1"/>
</dbReference>
<dbReference type="PANTHER" id="PTHR30071:SF1">
    <property type="entry name" value="CYTOCHROME B_B6 PROTEIN-RELATED"/>
    <property type="match status" value="1"/>
</dbReference>
<dbReference type="InterPro" id="IPR002541">
    <property type="entry name" value="Cyt_c_assembly"/>
</dbReference>
<dbReference type="PANTHER" id="PTHR30071">
    <property type="entry name" value="HEME EXPORTER PROTEIN C"/>
    <property type="match status" value="1"/>
</dbReference>
<evidence type="ECO:0000256" key="1">
    <source>
        <dbReference type="ARBA" id="ARBA00004141"/>
    </source>
</evidence>
<feature type="transmembrane region" description="Helical" evidence="6">
    <location>
        <begin position="82"/>
        <end position="102"/>
    </location>
</feature>
<feature type="transmembrane region" description="Helical" evidence="6">
    <location>
        <begin position="915"/>
        <end position="938"/>
    </location>
</feature>
<evidence type="ECO:0000259" key="8">
    <source>
        <dbReference type="Pfam" id="PF05140"/>
    </source>
</evidence>
<feature type="transmembrane region" description="Helical" evidence="6">
    <location>
        <begin position="12"/>
        <end position="32"/>
    </location>
</feature>
<keyword evidence="5 6" id="KW-0472">Membrane</keyword>
<organism evidence="9 10">
    <name type="scientific">Pseudofulvibacter geojedonensis</name>
    <dbReference type="NCBI Taxonomy" id="1123758"/>
    <lineage>
        <taxon>Bacteria</taxon>
        <taxon>Pseudomonadati</taxon>
        <taxon>Bacteroidota</taxon>
        <taxon>Flavobacteriia</taxon>
        <taxon>Flavobacteriales</taxon>
        <taxon>Flavobacteriaceae</taxon>
        <taxon>Pseudofulvibacter</taxon>
    </lineage>
</organism>
<dbReference type="InterPro" id="IPR045062">
    <property type="entry name" value="Cyt_c_biogenesis_CcsA/CcmC"/>
</dbReference>
<feature type="domain" description="ResB-like" evidence="8">
    <location>
        <begin position="351"/>
        <end position="427"/>
    </location>
</feature>
<keyword evidence="2 6" id="KW-0812">Transmembrane</keyword>
<keyword evidence="3" id="KW-0201">Cytochrome c-type biogenesis</keyword>
<evidence type="ECO:0000313" key="10">
    <source>
        <dbReference type="Proteomes" id="UP001596997"/>
    </source>
</evidence>
<protein>
    <submittedName>
        <fullName evidence="9">Cytochrome c biogenesis protein CcsA</fullName>
    </submittedName>
</protein>
<accession>A0ABW3HYN7</accession>
<feature type="transmembrane region" description="Helical" evidence="6">
    <location>
        <begin position="959"/>
        <end position="978"/>
    </location>
</feature>
<reference evidence="10" key="1">
    <citation type="journal article" date="2019" name="Int. J. Syst. Evol. Microbiol.">
        <title>The Global Catalogue of Microorganisms (GCM) 10K type strain sequencing project: providing services to taxonomists for standard genome sequencing and annotation.</title>
        <authorList>
            <consortium name="The Broad Institute Genomics Platform"/>
            <consortium name="The Broad Institute Genome Sequencing Center for Infectious Disease"/>
            <person name="Wu L."/>
            <person name="Ma J."/>
        </authorList>
    </citation>
    <scope>NUCLEOTIDE SEQUENCE [LARGE SCALE GENOMIC DNA]</scope>
    <source>
        <strain evidence="10">CCUG 62114</strain>
    </source>
</reference>
<dbReference type="RefSeq" id="WP_377712582.1">
    <property type="nucleotide sequence ID" value="NZ_JBHTJM010000002.1"/>
</dbReference>
<gene>
    <name evidence="9" type="primary">ccsA</name>
    <name evidence="9" type="ORF">ACFQ1O_01490</name>
</gene>
<evidence type="ECO:0000256" key="2">
    <source>
        <dbReference type="ARBA" id="ARBA00022692"/>
    </source>
</evidence>